<dbReference type="EMBL" id="CP001634">
    <property type="protein sequence ID" value="ACR79306.1"/>
    <property type="molecule type" value="Genomic_DNA"/>
</dbReference>
<reference evidence="3" key="1">
    <citation type="submission" date="2009-06" db="EMBL/GenBank/DDBJ databases">
        <title>Complete sequence of Thermotogales bacterium TBF 19.5.1.</title>
        <authorList>
            <consortium name="US DOE Joint Genome Institute"/>
            <person name="Lucas S."/>
            <person name="Copeland A."/>
            <person name="Lapidus A."/>
            <person name="Glavina del Rio T."/>
            <person name="Tice H."/>
            <person name="Bruce D."/>
            <person name="Goodwin L."/>
            <person name="Pitluck S."/>
            <person name="Chertkov O."/>
            <person name="Brettin T."/>
            <person name="Detter J.C."/>
            <person name="Han C."/>
            <person name="Schmutz J."/>
            <person name="Larimer F."/>
            <person name="Land M."/>
            <person name="Hauser L."/>
            <person name="Kyrpides N."/>
            <person name="Ovchinnikova G."/>
            <person name="Noll K."/>
        </authorList>
    </citation>
    <scope>NUCLEOTIDE SEQUENCE [LARGE SCALE GENOMIC DNA]</scope>
    <source>
        <strain evidence="3">TBF 19.5.1</strain>
    </source>
</reference>
<accession>C5CEX2</accession>
<reference evidence="3" key="2">
    <citation type="journal article" date="2011" name="J. Bacteriol.">
        <title>Genome Sequence of Kosmotoga olearia Strain TBF 19.5.1, a Thermophilic Bacterium with a Wide Growth Temperature Range, Isolated from the Troll B Oil Platform in the North Sea.</title>
        <authorList>
            <person name="Swithers K.S."/>
            <person name="Dipippo J.L."/>
            <person name="Bruce D.C."/>
            <person name="Detter C."/>
            <person name="Tapia R."/>
            <person name="Han S."/>
            <person name="Goodwin L.A."/>
            <person name="Han J."/>
            <person name="Woyke T."/>
            <person name="Pitluck S."/>
            <person name="Pennacchio L."/>
            <person name="Nolan M."/>
            <person name="Mikhailova N."/>
            <person name="Land M.L."/>
            <person name="Nesbo C.L."/>
            <person name="Gogarten J.P."/>
            <person name="Noll K.M."/>
        </authorList>
    </citation>
    <scope>NUCLEOTIDE SEQUENCE [LARGE SCALE GENOMIC DNA]</scope>
    <source>
        <strain evidence="3">TBF 19.5.1</strain>
    </source>
</reference>
<proteinExistence type="inferred from homology"/>
<dbReference type="AlphaFoldDB" id="C5CEX2"/>
<protein>
    <submittedName>
        <fullName evidence="3">SufBD protein</fullName>
    </submittedName>
</protein>
<dbReference type="Pfam" id="PF01458">
    <property type="entry name" value="SUFBD_core"/>
    <property type="match status" value="1"/>
</dbReference>
<dbReference type="SUPFAM" id="SSF101960">
    <property type="entry name" value="Stabilizer of iron transporter SufD"/>
    <property type="match status" value="1"/>
</dbReference>
<dbReference type="GO" id="GO:0016226">
    <property type="term" value="P:iron-sulfur cluster assembly"/>
    <property type="evidence" value="ECO:0007669"/>
    <property type="project" value="InterPro"/>
</dbReference>
<feature type="domain" description="SUF system FeS cluster assembly SufBD core" evidence="2">
    <location>
        <begin position="98"/>
        <end position="315"/>
    </location>
</feature>
<sequence length="318" mass="35325">MKGNLYEKEFETIAKYYEQSGGDASKFLRKDIVSIIVSGDKVIGRNTVSGVELKAKELENGVELWINVADNVQLNNPIHLCTGYLKPEGTQRVFIHTKIGKNAKVDFISHCVFPKGTNFTHKMIADTEIGENSKVSYNDTHFHSPDGGVTVEAVYNTRVAKNGLFENVFHLTKTRVGKLFVQMKVVLEKKASAFLESKVFEKEDDEVEIIEELNLDGESSSGIAKTVVFATDRSRAKIINRAFGNAPFAKGHIECKEVVKGDNVNVGTIPELYVKDEKAELTHEASIGRVNVKQLETLMSKGLTEDEATELIVRGMLK</sequence>
<dbReference type="PANTHER" id="PTHR30508">
    <property type="entry name" value="FES CLUSTER ASSEMBLY PROTEIN SUF"/>
    <property type="match status" value="1"/>
</dbReference>
<name>C5CEX2_KOSOT</name>
<dbReference type="InterPro" id="IPR055346">
    <property type="entry name" value="Fe-S_cluster_assembly_SufBD"/>
</dbReference>
<keyword evidence="4" id="KW-1185">Reference proteome</keyword>
<evidence type="ECO:0000313" key="3">
    <source>
        <dbReference type="EMBL" id="ACR79306.1"/>
    </source>
</evidence>
<dbReference type="eggNOG" id="COG0719">
    <property type="taxonomic scope" value="Bacteria"/>
</dbReference>
<dbReference type="InterPro" id="IPR037284">
    <property type="entry name" value="SUF_FeS_clus_asmbl_SufBD_sf"/>
</dbReference>
<gene>
    <name evidence="3" type="ordered locus">Kole_0587</name>
</gene>
<dbReference type="HOGENOM" id="CLU_894122_0_0_0"/>
<evidence type="ECO:0000313" key="4">
    <source>
        <dbReference type="Proteomes" id="UP000002382"/>
    </source>
</evidence>
<dbReference type="KEGG" id="kol:Kole_0587"/>
<evidence type="ECO:0000259" key="2">
    <source>
        <dbReference type="Pfam" id="PF01458"/>
    </source>
</evidence>
<dbReference type="PANTHER" id="PTHR30508:SF1">
    <property type="entry name" value="UPF0051 PROTEIN ABCI8, CHLOROPLASTIC-RELATED"/>
    <property type="match status" value="1"/>
</dbReference>
<organism evidence="3 4">
    <name type="scientific">Kosmotoga olearia (strain ATCC BAA-1733 / DSM 21960 / TBF 19.5.1)</name>
    <dbReference type="NCBI Taxonomy" id="521045"/>
    <lineage>
        <taxon>Bacteria</taxon>
        <taxon>Thermotogati</taxon>
        <taxon>Thermotogota</taxon>
        <taxon>Thermotogae</taxon>
        <taxon>Kosmotogales</taxon>
        <taxon>Kosmotogaceae</taxon>
        <taxon>Kosmotoga</taxon>
    </lineage>
</organism>
<dbReference type="STRING" id="521045.Kole_0587"/>
<evidence type="ECO:0000256" key="1">
    <source>
        <dbReference type="ARBA" id="ARBA00043967"/>
    </source>
</evidence>
<comment type="similarity">
    <text evidence="1">Belongs to the iron-sulfur cluster assembly SufBD family.</text>
</comment>
<dbReference type="RefSeq" id="WP_012745088.1">
    <property type="nucleotide sequence ID" value="NC_012785.1"/>
</dbReference>
<dbReference type="InterPro" id="IPR000825">
    <property type="entry name" value="SUF_FeS_clus_asmbl_SufBD_core"/>
</dbReference>
<dbReference type="Proteomes" id="UP000002382">
    <property type="component" value="Chromosome"/>
</dbReference>
<dbReference type="OrthoDB" id="9782689at2"/>